<feature type="transmembrane region" description="Helical" evidence="1">
    <location>
        <begin position="436"/>
        <end position="455"/>
    </location>
</feature>
<feature type="transmembrane region" description="Helical" evidence="1">
    <location>
        <begin position="266"/>
        <end position="289"/>
    </location>
</feature>
<proteinExistence type="predicted"/>
<name>A0A2P8GHQ2_9BACT</name>
<dbReference type="InterPro" id="IPR058514">
    <property type="entry name" value="DUF8201"/>
</dbReference>
<keyword evidence="1" id="KW-0812">Transmembrane</keyword>
<comment type="caution">
    <text evidence="3">The sequence shown here is derived from an EMBL/GenBank/DDBJ whole genome shotgun (WGS) entry which is preliminary data.</text>
</comment>
<protein>
    <recommendedName>
        <fullName evidence="2">DUF8201 domain-containing protein</fullName>
    </recommendedName>
</protein>
<evidence type="ECO:0000256" key="1">
    <source>
        <dbReference type="SAM" id="Phobius"/>
    </source>
</evidence>
<dbReference type="AlphaFoldDB" id="A0A2P8GHQ2"/>
<dbReference type="NCBIfam" id="NF047510">
    <property type="entry name" value="LIC_10190_fam"/>
    <property type="match status" value="1"/>
</dbReference>
<evidence type="ECO:0000313" key="4">
    <source>
        <dbReference type="Proteomes" id="UP000240978"/>
    </source>
</evidence>
<organism evidence="3 4">
    <name type="scientific">Chitinophaga ginsengisoli</name>
    <dbReference type="NCBI Taxonomy" id="363837"/>
    <lineage>
        <taxon>Bacteria</taxon>
        <taxon>Pseudomonadati</taxon>
        <taxon>Bacteroidota</taxon>
        <taxon>Chitinophagia</taxon>
        <taxon>Chitinophagales</taxon>
        <taxon>Chitinophagaceae</taxon>
        <taxon>Chitinophaga</taxon>
    </lineage>
</organism>
<feature type="transmembrane region" description="Helical" evidence="1">
    <location>
        <begin position="48"/>
        <end position="81"/>
    </location>
</feature>
<reference evidence="3 4" key="1">
    <citation type="submission" date="2018-03" db="EMBL/GenBank/DDBJ databases">
        <title>Genomic Encyclopedia of Archaeal and Bacterial Type Strains, Phase II (KMG-II): from individual species to whole genera.</title>
        <authorList>
            <person name="Goeker M."/>
        </authorList>
    </citation>
    <scope>NUCLEOTIDE SEQUENCE [LARGE SCALE GENOMIC DNA]</scope>
    <source>
        <strain evidence="3 4">DSM 18107</strain>
    </source>
</reference>
<dbReference type="RefSeq" id="WP_106601785.1">
    <property type="nucleotide sequence ID" value="NZ_PYGK01000003.1"/>
</dbReference>
<keyword evidence="4" id="KW-1185">Reference proteome</keyword>
<dbReference type="EMBL" id="PYGK01000003">
    <property type="protein sequence ID" value="PSL33485.1"/>
    <property type="molecule type" value="Genomic_DNA"/>
</dbReference>
<dbReference type="Proteomes" id="UP000240978">
    <property type="component" value="Unassembled WGS sequence"/>
</dbReference>
<dbReference type="Pfam" id="PF26626">
    <property type="entry name" value="DUF8201"/>
    <property type="match status" value="1"/>
</dbReference>
<feature type="transmembrane region" description="Helical" evidence="1">
    <location>
        <begin position="224"/>
        <end position="246"/>
    </location>
</feature>
<evidence type="ECO:0000259" key="2">
    <source>
        <dbReference type="Pfam" id="PF26626"/>
    </source>
</evidence>
<gene>
    <name evidence="3" type="ORF">CLV42_103468</name>
</gene>
<accession>A0A2P8GHQ2</accession>
<dbReference type="OrthoDB" id="344987at2"/>
<evidence type="ECO:0000313" key="3">
    <source>
        <dbReference type="EMBL" id="PSL33485.1"/>
    </source>
</evidence>
<feature type="transmembrane region" description="Helical" evidence="1">
    <location>
        <begin position="462"/>
        <end position="484"/>
    </location>
</feature>
<feature type="transmembrane region" description="Helical" evidence="1">
    <location>
        <begin position="412"/>
        <end position="430"/>
    </location>
</feature>
<feature type="domain" description="DUF8201" evidence="2">
    <location>
        <begin position="1"/>
        <end position="442"/>
    </location>
</feature>
<sequence length="561" mass="63290">MLFLLVKFLYIIILSFLYGYTLQQFLHNRILKNIPAQPHFSLTTLNGFFAITVVASCLSVFIPLAGLAHSIILGAGLLCYLRQRKAIHQQVSDYVEQARRAGRSRQLFAGAAVIFVLYLSAQQPFTYDEGLYYAQFIKWMQHYKAVPGLANLHERFGFNSHWHVLSAVFNFSWLNGVPDNRLNGVLYLLTLLYLLPRKQDANFIALLKAGLLVMINMPQFGAYYIIAPAADTAIYYISCLVIVSWLEKSAAGELPLSSANGVFMLLAPVFLLTVKISSIPILILTVLMFWQVLRQKNYMQLLLLCGIAVVIVAPWLVRNVILSGYLLFPMEMPDLFHTGWAVPTAVIRSTRLDITVFAIYRAADIPRYFSENTIQHFSAWFLHSLRIYDKLLVLAAAASPILVFIRRKQLPAGFVPLYIFLLLGCCFWLKQAPDPRFGYCYLAPLVLLTAIFCFPKLQLRQVYVPVLCVTLLFQAGTLVLRYHLNKVFIREKMITAAPSNGILLMPVPYAPMEIIQHNAPFPVNTTPNGLCWTAPLPCADNIPDGVKRRGNSLEDGFAPVE</sequence>
<keyword evidence="1" id="KW-0472">Membrane</keyword>
<dbReference type="InterPro" id="IPR058065">
    <property type="entry name" value="LIC_10190-like"/>
</dbReference>
<feature type="transmembrane region" description="Helical" evidence="1">
    <location>
        <begin position="387"/>
        <end position="405"/>
    </location>
</feature>
<keyword evidence="1" id="KW-1133">Transmembrane helix</keyword>
<feature type="transmembrane region" description="Helical" evidence="1">
    <location>
        <begin position="301"/>
        <end position="328"/>
    </location>
</feature>